<accession>A4RVU9</accession>
<evidence type="ECO:0000256" key="2">
    <source>
        <dbReference type="ARBA" id="ARBA00022737"/>
    </source>
</evidence>
<dbReference type="Pfam" id="PF13499">
    <property type="entry name" value="EF-hand_7"/>
    <property type="match status" value="1"/>
</dbReference>
<dbReference type="CDD" id="cd00051">
    <property type="entry name" value="EFh"/>
    <property type="match status" value="1"/>
</dbReference>
<dbReference type="PROSITE" id="PS00018">
    <property type="entry name" value="EF_HAND_1"/>
    <property type="match status" value="2"/>
</dbReference>
<keyword evidence="3" id="KW-0106">Calcium</keyword>
<name>A4RVU9_OSTLU</name>
<dbReference type="HOGENOM" id="CLU_2177574_0_0_1"/>
<dbReference type="PROSITE" id="PS50222">
    <property type="entry name" value="EF_HAND_2"/>
    <property type="match status" value="3"/>
</dbReference>
<reference evidence="5 6" key="1">
    <citation type="journal article" date="2007" name="Proc. Natl. Acad. Sci. U.S.A.">
        <title>The tiny eukaryote Ostreococcus provides genomic insights into the paradox of plankton speciation.</title>
        <authorList>
            <person name="Palenik B."/>
            <person name="Grimwood J."/>
            <person name="Aerts A."/>
            <person name="Rouze P."/>
            <person name="Salamov A."/>
            <person name="Putnam N."/>
            <person name="Dupont C."/>
            <person name="Jorgensen R."/>
            <person name="Derelle E."/>
            <person name="Rombauts S."/>
            <person name="Zhou K."/>
            <person name="Otillar R."/>
            <person name="Merchant S.S."/>
            <person name="Podell S."/>
            <person name="Gaasterland T."/>
            <person name="Napoli C."/>
            <person name="Gendler K."/>
            <person name="Manuell A."/>
            <person name="Tai V."/>
            <person name="Vallon O."/>
            <person name="Piganeau G."/>
            <person name="Jancek S."/>
            <person name="Heijde M."/>
            <person name="Jabbari K."/>
            <person name="Bowler C."/>
            <person name="Lohr M."/>
            <person name="Robbens S."/>
            <person name="Werner G."/>
            <person name="Dubchak I."/>
            <person name="Pazour G.J."/>
            <person name="Ren Q."/>
            <person name="Paulsen I."/>
            <person name="Delwiche C."/>
            <person name="Schmutz J."/>
            <person name="Rokhsar D."/>
            <person name="Van de Peer Y."/>
            <person name="Moreau H."/>
            <person name="Grigoriev I.V."/>
        </authorList>
    </citation>
    <scope>NUCLEOTIDE SEQUENCE [LARGE SCALE GENOMIC DNA]</scope>
    <source>
        <strain evidence="5 6">CCE9901</strain>
    </source>
</reference>
<dbReference type="InterPro" id="IPR018247">
    <property type="entry name" value="EF_Hand_1_Ca_BS"/>
</dbReference>
<dbReference type="InterPro" id="IPR002048">
    <property type="entry name" value="EF_hand_dom"/>
</dbReference>
<sequence length="110" mass="12425">MLKKIRKQFVKFDIDRSGTIDREELCAVVGIDRRSLWTRKLLDFFDTDGDAQVSFEEFISTLGILGARVDKYASGHGRGHRIPKEVFFIVALLDLDGDGELNRGELAPVL</sequence>
<keyword evidence="6" id="KW-1185">Reference proteome</keyword>
<protein>
    <recommendedName>
        <fullName evidence="4">EF-hand domain-containing protein</fullName>
    </recommendedName>
</protein>
<dbReference type="KEGG" id="olu:OSTLU_36983"/>
<feature type="domain" description="EF-hand" evidence="4">
    <location>
        <begin position="81"/>
        <end position="110"/>
    </location>
</feature>
<dbReference type="AlphaFoldDB" id="A4RVU9"/>
<evidence type="ECO:0000259" key="4">
    <source>
        <dbReference type="PROSITE" id="PS50222"/>
    </source>
</evidence>
<dbReference type="eggNOG" id="KOG0034">
    <property type="taxonomic scope" value="Eukaryota"/>
</dbReference>
<organism evidence="5 6">
    <name type="scientific">Ostreococcus lucimarinus (strain CCE9901)</name>
    <dbReference type="NCBI Taxonomy" id="436017"/>
    <lineage>
        <taxon>Eukaryota</taxon>
        <taxon>Viridiplantae</taxon>
        <taxon>Chlorophyta</taxon>
        <taxon>Mamiellophyceae</taxon>
        <taxon>Mamiellales</taxon>
        <taxon>Bathycoccaceae</taxon>
        <taxon>Ostreococcus</taxon>
    </lineage>
</organism>
<feature type="domain" description="EF-hand" evidence="4">
    <location>
        <begin position="39"/>
        <end position="68"/>
    </location>
</feature>
<dbReference type="Proteomes" id="UP000001568">
    <property type="component" value="Chromosome 4"/>
</dbReference>
<dbReference type="Gene3D" id="1.10.238.10">
    <property type="entry name" value="EF-hand"/>
    <property type="match status" value="1"/>
</dbReference>
<feature type="domain" description="EF-hand" evidence="4">
    <location>
        <begin position="1"/>
        <end position="35"/>
    </location>
</feature>
<dbReference type="OrthoDB" id="191686at2759"/>
<dbReference type="RefSeq" id="XP_001417474.1">
    <property type="nucleotide sequence ID" value="XM_001417437.1"/>
</dbReference>
<dbReference type="EMBL" id="CP000584">
    <property type="protein sequence ID" value="ABO95767.1"/>
    <property type="molecule type" value="Genomic_DNA"/>
</dbReference>
<dbReference type="GeneID" id="5001316"/>
<keyword evidence="2" id="KW-0677">Repeat</keyword>
<dbReference type="Pfam" id="PF13202">
    <property type="entry name" value="EF-hand_5"/>
    <property type="match status" value="1"/>
</dbReference>
<evidence type="ECO:0000256" key="1">
    <source>
        <dbReference type="ARBA" id="ARBA00022723"/>
    </source>
</evidence>
<feature type="non-terminal residue" evidence="5">
    <location>
        <position position="110"/>
    </location>
</feature>
<keyword evidence="1" id="KW-0479">Metal-binding</keyword>
<dbReference type="GO" id="GO:0005509">
    <property type="term" value="F:calcium ion binding"/>
    <property type="evidence" value="ECO:0007669"/>
    <property type="project" value="InterPro"/>
</dbReference>
<dbReference type="InterPro" id="IPR011992">
    <property type="entry name" value="EF-hand-dom_pair"/>
</dbReference>
<dbReference type="SUPFAM" id="SSF47473">
    <property type="entry name" value="EF-hand"/>
    <property type="match status" value="1"/>
</dbReference>
<gene>
    <name evidence="5" type="ORF">OSTLU_36983</name>
</gene>
<dbReference type="Gramene" id="ABO95767">
    <property type="protein sequence ID" value="ABO95767"/>
    <property type="gene ID" value="OSTLU_36983"/>
</dbReference>
<evidence type="ECO:0000313" key="6">
    <source>
        <dbReference type="Proteomes" id="UP000001568"/>
    </source>
</evidence>
<dbReference type="STRING" id="436017.A4RVU9"/>
<evidence type="ECO:0000313" key="5">
    <source>
        <dbReference type="EMBL" id="ABO95767.1"/>
    </source>
</evidence>
<dbReference type="SMART" id="SM00054">
    <property type="entry name" value="EFh"/>
    <property type="match status" value="2"/>
</dbReference>
<dbReference type="PANTHER" id="PTHR45942">
    <property type="entry name" value="PROTEIN PHOSPATASE 3 REGULATORY SUBUNIT B ALPHA ISOFORM TYPE 1"/>
    <property type="match status" value="1"/>
</dbReference>
<proteinExistence type="predicted"/>
<evidence type="ECO:0000256" key="3">
    <source>
        <dbReference type="ARBA" id="ARBA00022837"/>
    </source>
</evidence>